<evidence type="ECO:0000313" key="1">
    <source>
        <dbReference type="EMBL" id="CAD9138116.1"/>
    </source>
</evidence>
<protein>
    <recommendedName>
        <fullName evidence="2">ABM domain-containing protein</fullName>
    </recommendedName>
</protein>
<dbReference type="Gene3D" id="3.30.70.100">
    <property type="match status" value="1"/>
</dbReference>
<dbReference type="NCBIfam" id="TIGR00730">
    <property type="entry name" value="Rossman fold protein, TIGR00730 family"/>
    <property type="match status" value="1"/>
</dbReference>
<proteinExistence type="predicted"/>
<name>A0A7S1MSW5_NEODS</name>
<dbReference type="SUPFAM" id="SSF102405">
    <property type="entry name" value="MCP/YpsA-like"/>
    <property type="match status" value="1"/>
</dbReference>
<organism evidence="1">
    <name type="scientific">Neobodo designis</name>
    <name type="common">Flagellated protozoan</name>
    <name type="synonym">Bodo designis</name>
    <dbReference type="NCBI Taxonomy" id="312471"/>
    <lineage>
        <taxon>Eukaryota</taxon>
        <taxon>Discoba</taxon>
        <taxon>Euglenozoa</taxon>
        <taxon>Kinetoplastea</taxon>
        <taxon>Metakinetoplastina</taxon>
        <taxon>Neobodonida</taxon>
        <taxon>Neobodo</taxon>
    </lineage>
</organism>
<dbReference type="PANTHER" id="PTHR31223:SF70">
    <property type="entry name" value="LOG FAMILY PROTEIN YJL055W"/>
    <property type="match status" value="1"/>
</dbReference>
<dbReference type="AlphaFoldDB" id="A0A7S1MSW5"/>
<dbReference type="InterPro" id="IPR031100">
    <property type="entry name" value="LOG_fam"/>
</dbReference>
<accession>A0A7S1MSW5</accession>
<dbReference type="EMBL" id="HBGF01039089">
    <property type="protein sequence ID" value="CAD9138116.1"/>
    <property type="molecule type" value="Transcribed_RNA"/>
</dbReference>
<gene>
    <name evidence="1" type="ORF">NDES1114_LOCUS26156</name>
</gene>
<dbReference type="GO" id="GO:0009691">
    <property type="term" value="P:cytokinin biosynthetic process"/>
    <property type="evidence" value="ECO:0007669"/>
    <property type="project" value="InterPro"/>
</dbReference>
<dbReference type="InterPro" id="IPR005269">
    <property type="entry name" value="LOG"/>
</dbReference>
<dbReference type="PANTHER" id="PTHR31223">
    <property type="entry name" value="LOG FAMILY PROTEIN YJL055W"/>
    <property type="match status" value="1"/>
</dbReference>
<dbReference type="GO" id="GO:0005829">
    <property type="term" value="C:cytosol"/>
    <property type="evidence" value="ECO:0007669"/>
    <property type="project" value="TreeGrafter"/>
</dbReference>
<dbReference type="GO" id="GO:0016799">
    <property type="term" value="F:hydrolase activity, hydrolyzing N-glycosyl compounds"/>
    <property type="evidence" value="ECO:0007669"/>
    <property type="project" value="TreeGrafter"/>
</dbReference>
<dbReference type="Gene3D" id="3.40.50.450">
    <property type="match status" value="1"/>
</dbReference>
<sequence>MVHGLLVRVVVKDPAFIDATFVPEFSRLYWHSNAAEKDTLTYELHRPEAADSATDAERDEASRTLVILERYTNAAALKDVHNHSEPFKGFGAWIGEMIGAGNIASVKVEHLEEIAVPKPAADSGEAEKAAADAPAEVVAATGGDPNGILVFAGARPGEAPLYMQHAEEVGQRVAALGRRLVYGGGTVGVMGAVASAADKAGGKVLGVIPAALAPREASGAPVGEVVVVDTMSKRKDIMFSNASWLVVCPGGIGTLDEFFEVLTLCQLNAYRCRVGLLNTENFFGPLLAMMRHLVAQKFLEAETVDALVVRNTPGELFEAMESANDLVAVGFAKNLKW</sequence>
<reference evidence="1" key="1">
    <citation type="submission" date="2021-01" db="EMBL/GenBank/DDBJ databases">
        <authorList>
            <person name="Corre E."/>
            <person name="Pelletier E."/>
            <person name="Niang G."/>
            <person name="Scheremetjew M."/>
            <person name="Finn R."/>
            <person name="Kale V."/>
            <person name="Holt S."/>
            <person name="Cochrane G."/>
            <person name="Meng A."/>
            <person name="Brown T."/>
            <person name="Cohen L."/>
        </authorList>
    </citation>
    <scope>NUCLEOTIDE SEQUENCE</scope>
    <source>
        <strain evidence="1">CCAP 1951/1</strain>
    </source>
</reference>
<dbReference type="Pfam" id="PF03641">
    <property type="entry name" value="Lysine_decarbox"/>
    <property type="match status" value="1"/>
</dbReference>
<evidence type="ECO:0008006" key="2">
    <source>
        <dbReference type="Google" id="ProtNLM"/>
    </source>
</evidence>